<sequence length="355" mass="39176">MGRTKNNKLDRTFDSGPLVPGNNDSTAQDDQNKENQDQGDKTALDISHEEVVETVDEVIDGVSLDHTQVLQPVWDTSALHEEIRETSELVRDVLDRVDSSEAVGDLVKDVLDRLDSPANVKVQEVVPLLHHEMKKIGKLITKNGEEAQATRIKEAETMLEKYEALVTKVMTAAQNQQTGLATTIVRSVESKMTEIVAPLKSEMSRIVAYIAGITQQNERPLRDSKERDRSHNSNSTAVCVFCEKRGHSSQDCKTILTPSDRWATARTKSICTKCLSKYSERGNGHTDCSKGDIICSQCSSIMADTTLCAHHEAFCGVKKTAVRRRQDVPSARAPKMAKYSLDNRNKAGPSGSAPQ</sequence>
<feature type="compositionally biased region" description="Basic and acidic residues" evidence="2">
    <location>
        <begin position="30"/>
        <end position="45"/>
    </location>
</feature>
<name>E3NH61_CAERE</name>
<dbReference type="OrthoDB" id="8057423at2759"/>
<gene>
    <name evidence="3" type="ORF">CRE_13745</name>
</gene>
<proteinExistence type="predicted"/>
<protein>
    <recommendedName>
        <fullName evidence="5">CCHC-type domain-containing protein</fullName>
    </recommendedName>
</protein>
<feature type="region of interest" description="Disordered" evidence="2">
    <location>
        <begin position="1"/>
        <end position="45"/>
    </location>
</feature>
<dbReference type="Proteomes" id="UP000008281">
    <property type="component" value="Unassembled WGS sequence"/>
</dbReference>
<evidence type="ECO:0000313" key="3">
    <source>
        <dbReference type="EMBL" id="EFO97633.1"/>
    </source>
</evidence>
<evidence type="ECO:0008006" key="5">
    <source>
        <dbReference type="Google" id="ProtNLM"/>
    </source>
</evidence>
<evidence type="ECO:0000256" key="2">
    <source>
        <dbReference type="SAM" id="MobiDB-lite"/>
    </source>
</evidence>
<evidence type="ECO:0000256" key="1">
    <source>
        <dbReference type="SAM" id="Coils"/>
    </source>
</evidence>
<dbReference type="AlphaFoldDB" id="E3NH61"/>
<dbReference type="HOGENOM" id="CLU_781293_0_0_1"/>
<dbReference type="InParanoid" id="E3NH61"/>
<feature type="region of interest" description="Disordered" evidence="2">
    <location>
        <begin position="326"/>
        <end position="355"/>
    </location>
</feature>
<evidence type="ECO:0000313" key="4">
    <source>
        <dbReference type="Proteomes" id="UP000008281"/>
    </source>
</evidence>
<reference evidence="3" key="1">
    <citation type="submission" date="2007-07" db="EMBL/GenBank/DDBJ databases">
        <title>PCAP assembly of the Caenorhabditis remanei genome.</title>
        <authorList>
            <consortium name="The Caenorhabditis remanei Sequencing Consortium"/>
            <person name="Wilson R.K."/>
        </authorList>
    </citation>
    <scope>NUCLEOTIDE SEQUENCE [LARGE SCALE GENOMIC DNA]</scope>
    <source>
        <strain evidence="3">PB4641</strain>
    </source>
</reference>
<feature type="coiled-coil region" evidence="1">
    <location>
        <begin position="145"/>
        <end position="172"/>
    </location>
</feature>
<organism evidence="4">
    <name type="scientific">Caenorhabditis remanei</name>
    <name type="common">Caenorhabditis vulgaris</name>
    <dbReference type="NCBI Taxonomy" id="31234"/>
    <lineage>
        <taxon>Eukaryota</taxon>
        <taxon>Metazoa</taxon>
        <taxon>Ecdysozoa</taxon>
        <taxon>Nematoda</taxon>
        <taxon>Chromadorea</taxon>
        <taxon>Rhabditida</taxon>
        <taxon>Rhabditina</taxon>
        <taxon>Rhabditomorpha</taxon>
        <taxon>Rhabditoidea</taxon>
        <taxon>Rhabditidae</taxon>
        <taxon>Peloderinae</taxon>
        <taxon>Caenorhabditis</taxon>
    </lineage>
</organism>
<keyword evidence="1" id="KW-0175">Coiled coil</keyword>
<keyword evidence="4" id="KW-1185">Reference proteome</keyword>
<accession>E3NH61</accession>
<dbReference type="FunCoup" id="E3NH61">
    <property type="interactions" value="423"/>
</dbReference>
<dbReference type="EMBL" id="DS268668">
    <property type="protein sequence ID" value="EFO97633.1"/>
    <property type="molecule type" value="Genomic_DNA"/>
</dbReference>